<comment type="caution">
    <text evidence="1">The sequence shown here is derived from an EMBL/GenBank/DDBJ whole genome shotgun (WGS) entry which is preliminary data.</text>
</comment>
<dbReference type="EMBL" id="BMVN01000014">
    <property type="protein sequence ID" value="GHA34170.1"/>
    <property type="molecule type" value="Genomic_DNA"/>
</dbReference>
<name>A0ABQ3CQ04_9ACTN</name>
<accession>A0ABQ3CQ04</accession>
<proteinExistence type="predicted"/>
<dbReference type="Proteomes" id="UP000653644">
    <property type="component" value="Unassembled WGS sequence"/>
</dbReference>
<reference evidence="2" key="1">
    <citation type="journal article" date="2019" name="Int. J. Syst. Evol. Microbiol.">
        <title>The Global Catalogue of Microorganisms (GCM) 10K type strain sequencing project: providing services to taxonomists for standard genome sequencing and annotation.</title>
        <authorList>
            <consortium name="The Broad Institute Genomics Platform"/>
            <consortium name="The Broad Institute Genome Sequencing Center for Infectious Disease"/>
            <person name="Wu L."/>
            <person name="Ma J."/>
        </authorList>
    </citation>
    <scope>NUCLEOTIDE SEQUENCE [LARGE SCALE GENOMIC DNA]</scope>
    <source>
        <strain evidence="2">JCM 4733</strain>
    </source>
</reference>
<sequence>MKAGALTSSHLGTQLVQSAMSVSTRKTRSGGPGTTACTWWKPWASAGENPDGQWMSGWLSAGSCIRLSLTLLLAPVAPGRAGGVSRGRAPVQDATIARAGTYVI</sequence>
<protein>
    <submittedName>
        <fullName evidence="1">Uncharacterized protein</fullName>
    </submittedName>
</protein>
<gene>
    <name evidence="1" type="ORF">GCM10010345_43450</name>
</gene>
<evidence type="ECO:0000313" key="1">
    <source>
        <dbReference type="EMBL" id="GHA34170.1"/>
    </source>
</evidence>
<evidence type="ECO:0000313" key="2">
    <source>
        <dbReference type="Proteomes" id="UP000653644"/>
    </source>
</evidence>
<keyword evidence="2" id="KW-1185">Reference proteome</keyword>
<organism evidence="1 2">
    <name type="scientific">Streptomyces canarius</name>
    <dbReference type="NCBI Taxonomy" id="285453"/>
    <lineage>
        <taxon>Bacteria</taxon>
        <taxon>Bacillati</taxon>
        <taxon>Actinomycetota</taxon>
        <taxon>Actinomycetes</taxon>
        <taxon>Kitasatosporales</taxon>
        <taxon>Streptomycetaceae</taxon>
        <taxon>Streptomyces</taxon>
    </lineage>
</organism>